<protein>
    <submittedName>
        <fullName evidence="1">Peptidase M19</fullName>
    </submittedName>
</protein>
<organism evidence="1 2">
    <name type="scientific">Slackia equolifaciens</name>
    <dbReference type="NCBI Taxonomy" id="498718"/>
    <lineage>
        <taxon>Bacteria</taxon>
        <taxon>Bacillati</taxon>
        <taxon>Actinomycetota</taxon>
        <taxon>Coriobacteriia</taxon>
        <taxon>Eggerthellales</taxon>
        <taxon>Eggerthellaceae</taxon>
        <taxon>Slackia</taxon>
    </lineage>
</organism>
<dbReference type="SUPFAM" id="SSF51556">
    <property type="entry name" value="Metallo-dependent hydrolases"/>
    <property type="match status" value="1"/>
</dbReference>
<evidence type="ECO:0000313" key="2">
    <source>
        <dbReference type="Proteomes" id="UP000269591"/>
    </source>
</evidence>
<dbReference type="InterPro" id="IPR032466">
    <property type="entry name" value="Metal_Hydrolase"/>
</dbReference>
<dbReference type="Pfam" id="PF01244">
    <property type="entry name" value="Peptidase_M19"/>
    <property type="match status" value="1"/>
</dbReference>
<dbReference type="OrthoDB" id="9804920at2"/>
<comment type="caution">
    <text evidence="1">The sequence shown here is derived from an EMBL/GenBank/DDBJ whole genome shotgun (WGS) entry which is preliminary data.</text>
</comment>
<gene>
    <name evidence="1" type="ORF">DMP06_05445</name>
</gene>
<dbReference type="Proteomes" id="UP000269591">
    <property type="component" value="Unassembled WGS sequence"/>
</dbReference>
<dbReference type="GO" id="GO:0070573">
    <property type="term" value="F:metallodipeptidase activity"/>
    <property type="evidence" value="ECO:0007669"/>
    <property type="project" value="InterPro"/>
</dbReference>
<evidence type="ECO:0000313" key="1">
    <source>
        <dbReference type="EMBL" id="RNL40379.1"/>
    </source>
</evidence>
<keyword evidence="2" id="KW-1185">Reference proteome</keyword>
<accession>A0A3N0B0P5</accession>
<sequence length="331" mass="36299">MNRINIFDLHCDTLDRLALHEAAADLGFSEHDAHIPAERMSSLASNVAHIDLSRMLGAGYGWCQCFAAFVPDGLGAQRSWRVFETVRDYFRSQLEQHDRLIEQVRDARDIRRIVGEGKCAAVFTVEGGSFIEGDVSRVHEIADAGVKMLTLTWNGKNAIASGNQTAEGLTQFGRQVIAALEGRGVVVDVSHLNDRSFWDVVEATTRPFAASHSNARSVCGHPRNLTDDQVRVLVERGGIVGLNFCCDFLRDDGADPAPDDVLRHVDRFLSLGAEHALALGSDYDGTDVPSWLDPAEKVGALHALFAKEFGEEIASAICFENALSFFERNDA</sequence>
<dbReference type="Gene3D" id="3.20.20.140">
    <property type="entry name" value="Metal-dependent hydrolases"/>
    <property type="match status" value="1"/>
</dbReference>
<dbReference type="AlphaFoldDB" id="A0A3N0B0P5"/>
<dbReference type="InterPro" id="IPR008257">
    <property type="entry name" value="Pept_M19"/>
</dbReference>
<reference evidence="2" key="1">
    <citation type="submission" date="2018-05" db="EMBL/GenBank/DDBJ databases">
        <title>Genome Sequencing of selected type strains of the family Eggerthellaceae.</title>
        <authorList>
            <person name="Danylec N."/>
            <person name="Stoll D.A."/>
            <person name="Doetsch A."/>
            <person name="Huch M."/>
        </authorList>
    </citation>
    <scope>NUCLEOTIDE SEQUENCE [LARGE SCALE GENOMIC DNA]</scope>
    <source>
        <strain evidence="2">DSM 24851</strain>
    </source>
</reference>
<dbReference type="PANTHER" id="PTHR10443">
    <property type="entry name" value="MICROSOMAL DIPEPTIDASE"/>
    <property type="match status" value="1"/>
</dbReference>
<proteinExistence type="predicted"/>
<dbReference type="EMBL" id="QIBX01000007">
    <property type="protein sequence ID" value="RNL40379.1"/>
    <property type="molecule type" value="Genomic_DNA"/>
</dbReference>
<dbReference type="GO" id="GO:0006508">
    <property type="term" value="P:proteolysis"/>
    <property type="evidence" value="ECO:0007669"/>
    <property type="project" value="InterPro"/>
</dbReference>
<dbReference type="PANTHER" id="PTHR10443:SF12">
    <property type="entry name" value="DIPEPTIDASE"/>
    <property type="match status" value="1"/>
</dbReference>
<dbReference type="RefSeq" id="WP_123208735.1">
    <property type="nucleotide sequence ID" value="NZ_JBHTHO010000015.1"/>
</dbReference>
<name>A0A3N0B0P5_9ACTN</name>
<dbReference type="PROSITE" id="PS51365">
    <property type="entry name" value="RENAL_DIPEPTIDASE_2"/>
    <property type="match status" value="1"/>
</dbReference>